<dbReference type="InterPro" id="IPR042772">
    <property type="entry name" value="SH3TC1/SH3TC2"/>
</dbReference>
<evidence type="ECO:0000256" key="2">
    <source>
        <dbReference type="PROSITE-ProRule" id="PRU00192"/>
    </source>
</evidence>
<accession>A0A665TIV5</accession>
<name>A0A665TIV5_ECHNA</name>
<evidence type="ECO:0000313" key="6">
    <source>
        <dbReference type="Ensembl" id="ENSENLP00000010125.1"/>
    </source>
</evidence>
<proteinExistence type="predicted"/>
<dbReference type="PROSITE" id="PS50005">
    <property type="entry name" value="TPR"/>
    <property type="match status" value="1"/>
</dbReference>
<feature type="region of interest" description="Disordered" evidence="4">
    <location>
        <begin position="1283"/>
        <end position="1353"/>
    </location>
</feature>
<protein>
    <submittedName>
        <fullName evidence="6">SH3 domain and tetratricopeptide repeat-containing protein 2-like</fullName>
    </submittedName>
</protein>
<dbReference type="Pfam" id="PF07653">
    <property type="entry name" value="SH3_2"/>
    <property type="match status" value="1"/>
</dbReference>
<dbReference type="SMART" id="SM00326">
    <property type="entry name" value="SH3"/>
    <property type="match status" value="2"/>
</dbReference>
<dbReference type="PANTHER" id="PTHR22647">
    <property type="entry name" value="SH3 DOMAIN AND TETRATRICOPEPTIDE REPEATS CONTAINING PROTEIN"/>
    <property type="match status" value="1"/>
</dbReference>
<evidence type="ECO:0000256" key="4">
    <source>
        <dbReference type="SAM" id="MobiDB-lite"/>
    </source>
</evidence>
<dbReference type="InterPro" id="IPR019734">
    <property type="entry name" value="TPR_rpt"/>
</dbReference>
<evidence type="ECO:0000259" key="5">
    <source>
        <dbReference type="PROSITE" id="PS50002"/>
    </source>
</evidence>
<dbReference type="Pfam" id="PF13424">
    <property type="entry name" value="TPR_12"/>
    <property type="match status" value="1"/>
</dbReference>
<dbReference type="Proteomes" id="UP000472264">
    <property type="component" value="Chromosome 10"/>
</dbReference>
<dbReference type="GO" id="GO:1901184">
    <property type="term" value="P:regulation of ERBB signaling pathway"/>
    <property type="evidence" value="ECO:0007669"/>
    <property type="project" value="TreeGrafter"/>
</dbReference>
<evidence type="ECO:0000313" key="7">
    <source>
        <dbReference type="Proteomes" id="UP000472264"/>
    </source>
</evidence>
<feature type="domain" description="SH3" evidence="5">
    <location>
        <begin position="173"/>
        <end position="237"/>
    </location>
</feature>
<evidence type="ECO:0000256" key="3">
    <source>
        <dbReference type="PROSITE-ProRule" id="PRU00339"/>
    </source>
</evidence>
<keyword evidence="3" id="KW-0802">TPR repeat</keyword>
<feature type="region of interest" description="Disordered" evidence="4">
    <location>
        <begin position="1"/>
        <end position="25"/>
    </location>
</feature>
<feature type="repeat" description="TPR" evidence="3">
    <location>
        <begin position="1158"/>
        <end position="1191"/>
    </location>
</feature>
<dbReference type="Gene3D" id="2.30.30.40">
    <property type="entry name" value="SH3 Domains"/>
    <property type="match status" value="1"/>
</dbReference>
<dbReference type="SUPFAM" id="SSF50044">
    <property type="entry name" value="SH3-domain"/>
    <property type="match status" value="2"/>
</dbReference>
<dbReference type="InterPro" id="IPR001452">
    <property type="entry name" value="SH3_domain"/>
</dbReference>
<feature type="compositionally biased region" description="Polar residues" evidence="4">
    <location>
        <begin position="1334"/>
        <end position="1343"/>
    </location>
</feature>
<dbReference type="SUPFAM" id="SSF48452">
    <property type="entry name" value="TPR-like"/>
    <property type="match status" value="2"/>
</dbReference>
<reference evidence="6" key="1">
    <citation type="submission" date="2021-04" db="EMBL/GenBank/DDBJ databases">
        <authorList>
            <consortium name="Wellcome Sanger Institute Data Sharing"/>
        </authorList>
    </citation>
    <scope>NUCLEOTIDE SEQUENCE [LARGE SCALE GENOMIC DNA]</scope>
</reference>
<feature type="compositionally biased region" description="Acidic residues" evidence="4">
    <location>
        <begin position="1"/>
        <end position="12"/>
    </location>
</feature>
<keyword evidence="7" id="KW-1185">Reference proteome</keyword>
<sequence>MTQGAVEEEDGPVVESGEGGVEPDSYWKRKETSFRNSSVSLGEKFSSEILLLFSGQRRSSKGPDRSLQEALRTRLRVVESNSQDVIQLFKDLSARLVSVHAEKDSFVLTFKTVEEIWKFSTYLALGYVARCLENFLCDQSIWLDPELLSDLEIKVSVDEEHLATLYLGLLLQEGSFFAKALFTRSERDEEEEEQLSFKKNDLLMVKDTGQDNMWEGTMLSTGKHGLVPVDAMQPLPYPFYQWFLRKYPGSAECSPSEKEPFEHPFVTGTCVAAVDYYPMGLDELQLSQGDIVEIQGLLVRGLGIFIGRHTSTGHTGFIHKAHVKPLDIKPLDKQLVFLTEEERACLAQVHPCSSEPNDSSLLERLFSSDISSVYRLDRLDETDFMYIRNQPKHGNALQVIAEISYLTSVSHSSPRLSSCHSHNPLPPQGERLSFALDDTYRELDLEFQEDPPLFLEENSWEGDESDLSDPTLTLLNQTHFQEDFWPLYDLQYSFLWVTFSGRTEDELSGHLESVRECAKRTGMHWAHRRACFLLGRLCARKLKLSQARVYYEEALSVSVDSFFDMPLLIALFTNLTAIYLKQRMTDKLPQTLEKASTLLICLPSHSFTSVDEVELLKLILRRSVVTGEKSLEARVCYLISSLFLLLKKTDDALPFVERLQFLSASLSAAEGQPIAPLDLNWLLSLLYHCKYMPYLVLASLSLDSRQDHSLRDAFQRIELFIRNSVRLNPCWKEGTSLLPAQIVVYLQQALAIAEQGEDMKTQRDLCLGLASVYQQYDTLNKAVQCAQQAVETGDDLNKEESFQASVLLSWLLVLTGQAERAQSVLQPLLTSLQVQQPMLVSKNICRNALKYTFHFYMNVMCNLRLSPGGRPPSLLSLGLGTEDPLLLYCDNCLTRSLHLFLELWERPTDEEHVQTYLWLGRSYKDRGRSQDIRACYEMGLLIALHARNLHSQMVVAKVLSRLYADMLLYGQSIVYYEHCVSVSRELKDKRLEGEYLEILSSLYLSLNTERSSRKSLDYTKQSLRISIDLGKREEESETWLQVGRIYYLIQEDELADMYLQAAVKTALRMNDPHFAMNIYEEAGDVYFKGHRNRMASLPFLRDGGLPFARSINDIHSEFRLLSKLTELLMNQGDQEEALQYATLAVEIASKTGVCTNERTAYHRLATVYYKLRQYEMAENYYLKSLSLCPPVLEDPKEARYYTKVYCRLGNLTLHMFKDPFDAVGYFQLALAAALEDQANTEALYVVYMKLAEIHSNHMPDTELCQHYRDRACSLKRFLVGEEGTTVEEDNMDNTDTQPEQKKDEDSDGEVGHTERLFKRNNTLDSIPESKHTKISGNTNNQCDWQPMSLKDQN</sequence>
<gene>
    <name evidence="6" type="primary">sh3tc2</name>
</gene>
<organism evidence="6 7">
    <name type="scientific">Echeneis naucrates</name>
    <name type="common">Live sharksucker</name>
    <dbReference type="NCBI Taxonomy" id="173247"/>
    <lineage>
        <taxon>Eukaryota</taxon>
        <taxon>Metazoa</taxon>
        <taxon>Chordata</taxon>
        <taxon>Craniata</taxon>
        <taxon>Vertebrata</taxon>
        <taxon>Euteleostomi</taxon>
        <taxon>Actinopterygii</taxon>
        <taxon>Neopterygii</taxon>
        <taxon>Teleostei</taxon>
        <taxon>Neoteleostei</taxon>
        <taxon>Acanthomorphata</taxon>
        <taxon>Carangaria</taxon>
        <taxon>Carangiformes</taxon>
        <taxon>Echeneidae</taxon>
        <taxon>Echeneis</taxon>
    </lineage>
</organism>
<dbReference type="Ensembl" id="ENSENLT00000010586.1">
    <property type="protein sequence ID" value="ENSENLP00000010125.1"/>
    <property type="gene ID" value="ENSENLG00000004901.1"/>
</dbReference>
<feature type="domain" description="SH3" evidence="5">
    <location>
        <begin position="265"/>
        <end position="328"/>
    </location>
</feature>
<dbReference type="PANTHER" id="PTHR22647:SF2">
    <property type="entry name" value="SH3 DOMAIN AND TETRATRICOPEPTIDE REPEAT-CONTAINING PROTEIN 2"/>
    <property type="match status" value="1"/>
</dbReference>
<dbReference type="InterPro" id="IPR036028">
    <property type="entry name" value="SH3-like_dom_sf"/>
</dbReference>
<keyword evidence="1 2" id="KW-0728">SH3 domain</keyword>
<reference evidence="6" key="3">
    <citation type="submission" date="2025-09" db="UniProtKB">
        <authorList>
            <consortium name="Ensembl"/>
        </authorList>
    </citation>
    <scope>IDENTIFICATION</scope>
</reference>
<dbReference type="Gene3D" id="1.25.40.10">
    <property type="entry name" value="Tetratricopeptide repeat domain"/>
    <property type="match status" value="3"/>
</dbReference>
<evidence type="ECO:0000256" key="1">
    <source>
        <dbReference type="ARBA" id="ARBA00022443"/>
    </source>
</evidence>
<reference evidence="6" key="2">
    <citation type="submission" date="2025-08" db="UniProtKB">
        <authorList>
            <consortium name="Ensembl"/>
        </authorList>
    </citation>
    <scope>IDENTIFICATION</scope>
</reference>
<dbReference type="PROSITE" id="PS50002">
    <property type="entry name" value="SH3"/>
    <property type="match status" value="2"/>
</dbReference>
<dbReference type="SMART" id="SM00028">
    <property type="entry name" value="TPR"/>
    <property type="match status" value="6"/>
</dbReference>
<feature type="compositionally biased region" description="Basic and acidic residues" evidence="4">
    <location>
        <begin position="1298"/>
        <end position="1317"/>
    </location>
</feature>
<dbReference type="InterPro" id="IPR011990">
    <property type="entry name" value="TPR-like_helical_dom_sf"/>
</dbReference>
<dbReference type="GO" id="GO:0033157">
    <property type="term" value="P:regulation of intracellular protein transport"/>
    <property type="evidence" value="ECO:0007669"/>
    <property type="project" value="TreeGrafter"/>
</dbReference>